<sequence length="246" mass="26286">MLKGGKMPTDNHEWEQAIAEAQASKGDMLVGSETDTKCTLTAGTAGSYAGAAEGSTHTWGFFWQLTGKGEASGVSLKWSTEHQDLGTEATKSEDALNEMWLNFKQLKETNREILNACNGQEKGGTQEPTEAKDLCGARNRNMRLAIAKKVMAEDASDEAQREQRDARIEHEARTQENADTQKGAAQGGTATQQNEQGGNKGTAPEARTAASESAAQASSCRQQARGAAACLVAFLAGSKNHRHEDV</sequence>
<feature type="compositionally biased region" description="Low complexity" evidence="1">
    <location>
        <begin position="206"/>
        <end position="222"/>
    </location>
</feature>
<dbReference type="VEuPathDB" id="TriTrypDB:TvY486_0012460"/>
<dbReference type="AlphaFoldDB" id="F9WM03"/>
<feature type="compositionally biased region" description="Polar residues" evidence="1">
    <location>
        <begin position="188"/>
        <end position="197"/>
    </location>
</feature>
<accession>F9WM03</accession>
<evidence type="ECO:0000256" key="1">
    <source>
        <dbReference type="SAM" id="MobiDB-lite"/>
    </source>
</evidence>
<dbReference type="EMBL" id="CAEX01001383">
    <property type="protein sequence ID" value="CCD18551.1"/>
    <property type="molecule type" value="Genomic_DNA"/>
</dbReference>
<name>F9WM03_TRYVY</name>
<organism evidence="2 3">
    <name type="scientific">Trypanosoma vivax (strain Y486)</name>
    <dbReference type="NCBI Taxonomy" id="1055687"/>
    <lineage>
        <taxon>Eukaryota</taxon>
        <taxon>Discoba</taxon>
        <taxon>Euglenozoa</taxon>
        <taxon>Kinetoplastea</taxon>
        <taxon>Metakinetoplastina</taxon>
        <taxon>Trypanosomatida</taxon>
        <taxon>Trypanosomatidae</taxon>
        <taxon>Trypanosoma</taxon>
        <taxon>Duttonella</taxon>
    </lineage>
</organism>
<keyword evidence="3" id="KW-1185">Reference proteome</keyword>
<evidence type="ECO:0000313" key="2">
    <source>
        <dbReference type="EMBL" id="CCD18551.1"/>
    </source>
</evidence>
<gene>
    <name evidence="2" type="ORF">TvY486_0012460</name>
</gene>
<protein>
    <submittedName>
        <fullName evidence="2">Uncharacterized protein</fullName>
    </submittedName>
</protein>
<proteinExistence type="predicted"/>
<reference evidence="2 3" key="1">
    <citation type="journal article" date="2012" name="Proc. Natl. Acad. Sci. U.S.A.">
        <title>Antigenic diversity is generated by distinct evolutionary mechanisms in African trypanosome species.</title>
        <authorList>
            <person name="Jackson A.P."/>
            <person name="Berry A."/>
            <person name="Aslett M."/>
            <person name="Allison H.C."/>
            <person name="Burton P."/>
            <person name="Vavrova-Anderson J."/>
            <person name="Brown R."/>
            <person name="Browne H."/>
            <person name="Corton N."/>
            <person name="Hauser H."/>
            <person name="Gamble J."/>
            <person name="Gilderthorp R."/>
            <person name="Marcello L."/>
            <person name="McQuillan J."/>
            <person name="Otto T.D."/>
            <person name="Quail M.A."/>
            <person name="Sanders M.J."/>
            <person name="van Tonder A."/>
            <person name="Ginger M.L."/>
            <person name="Field M.C."/>
            <person name="Barry J.D."/>
            <person name="Hertz-Fowler C."/>
            <person name="Berriman M."/>
        </authorList>
    </citation>
    <scope>NUCLEOTIDE SEQUENCE</scope>
    <source>
        <strain evidence="2 3">Y486</strain>
    </source>
</reference>
<dbReference type="Proteomes" id="UP000009027">
    <property type="component" value="Unassembled WGS sequence"/>
</dbReference>
<evidence type="ECO:0000313" key="3">
    <source>
        <dbReference type="Proteomes" id="UP000009027"/>
    </source>
</evidence>
<feature type="compositionally biased region" description="Basic and acidic residues" evidence="1">
    <location>
        <begin position="158"/>
        <end position="176"/>
    </location>
</feature>
<feature type="region of interest" description="Disordered" evidence="1">
    <location>
        <begin position="151"/>
        <end position="222"/>
    </location>
</feature>